<reference evidence="2 3" key="1">
    <citation type="submission" date="2019-01" db="EMBL/GenBank/DDBJ databases">
        <title>Zoogloea oleivorans genome sequencing and assembly.</title>
        <authorList>
            <person name="Tancsics A."/>
            <person name="Farkas M."/>
            <person name="Kriszt B."/>
            <person name="Maroti G."/>
            <person name="Horvath B."/>
        </authorList>
    </citation>
    <scope>NUCLEOTIDE SEQUENCE [LARGE SCALE GENOMIC DNA]</scope>
    <source>
        <strain evidence="2 3">Buc</strain>
    </source>
</reference>
<sequence>MFAGGAATVLALAGCAAQTALIRDTPPAGLPRRVELSATPYYPQDDYQCGPAALAMALGPAGFAVRPETLAGQVFLPGRHGSLQIEMLSGARRTGALAVEVPGTLEALMRETAAGHPVVVLLNLGLAWAPTWHYAVVIGYDLDEAAFLLRSGPMERQVLPFRTFELTWVRAGAWAFVALPAGQLAASADEAATTRALVAFEKAAPPGKAAPAYRAALARWPDSLTLAMGLGNSLYAAGDRPGAEAAFREAARHHASAAAWNNLAVILLEAGRIDAARAAARRAIELGGPTIDAARDTLKRIDAAR</sequence>
<evidence type="ECO:0000313" key="3">
    <source>
        <dbReference type="Proteomes" id="UP000389128"/>
    </source>
</evidence>
<dbReference type="EMBL" id="SDKK01000009">
    <property type="protein sequence ID" value="TYC58540.1"/>
    <property type="molecule type" value="Genomic_DNA"/>
</dbReference>
<evidence type="ECO:0000313" key="2">
    <source>
        <dbReference type="EMBL" id="TYC58540.1"/>
    </source>
</evidence>
<dbReference type="Pfam" id="PF13529">
    <property type="entry name" value="Peptidase_C39_2"/>
    <property type="match status" value="1"/>
</dbReference>
<dbReference type="Gene3D" id="3.90.70.10">
    <property type="entry name" value="Cysteine proteinases"/>
    <property type="match status" value="1"/>
</dbReference>
<dbReference type="OrthoDB" id="9814129at2"/>
<dbReference type="InterPro" id="IPR011990">
    <property type="entry name" value="TPR-like_helical_dom_sf"/>
</dbReference>
<protein>
    <submittedName>
        <fullName evidence="2">Peptidase C39 family protein</fullName>
    </submittedName>
</protein>
<feature type="domain" description="Peptidase C39-like" evidence="1">
    <location>
        <begin position="39"/>
        <end position="147"/>
    </location>
</feature>
<dbReference type="InterPro" id="IPR039564">
    <property type="entry name" value="Peptidase_C39-like"/>
</dbReference>
<dbReference type="InterPro" id="IPR039563">
    <property type="entry name" value="Peptidase_C39_single_dom"/>
</dbReference>
<evidence type="ECO:0000259" key="1">
    <source>
        <dbReference type="Pfam" id="PF13529"/>
    </source>
</evidence>
<gene>
    <name evidence="2" type="ORF">ETQ85_11605</name>
</gene>
<organism evidence="2 3">
    <name type="scientific">Zoogloea oleivorans</name>
    <dbReference type="NCBI Taxonomy" id="1552750"/>
    <lineage>
        <taxon>Bacteria</taxon>
        <taxon>Pseudomonadati</taxon>
        <taxon>Pseudomonadota</taxon>
        <taxon>Betaproteobacteria</taxon>
        <taxon>Rhodocyclales</taxon>
        <taxon>Zoogloeaceae</taxon>
        <taxon>Zoogloea</taxon>
    </lineage>
</organism>
<comment type="caution">
    <text evidence="2">The sequence shown here is derived from an EMBL/GenBank/DDBJ whole genome shotgun (WGS) entry which is preliminary data.</text>
</comment>
<dbReference type="CDD" id="cd02549">
    <property type="entry name" value="Peptidase_C39A"/>
    <property type="match status" value="1"/>
</dbReference>
<dbReference type="Gene3D" id="1.25.40.10">
    <property type="entry name" value="Tetratricopeptide repeat domain"/>
    <property type="match status" value="1"/>
</dbReference>
<keyword evidence="3" id="KW-1185">Reference proteome</keyword>
<dbReference type="SUPFAM" id="SSF48452">
    <property type="entry name" value="TPR-like"/>
    <property type="match status" value="1"/>
</dbReference>
<dbReference type="Pfam" id="PF13432">
    <property type="entry name" value="TPR_16"/>
    <property type="match status" value="1"/>
</dbReference>
<dbReference type="AlphaFoldDB" id="A0A6C2CWM2"/>
<dbReference type="Proteomes" id="UP000389128">
    <property type="component" value="Unassembled WGS sequence"/>
</dbReference>
<proteinExistence type="predicted"/>
<name>A0A6C2CWM2_9RHOO</name>
<accession>A0A6C2CWM2</accession>
<dbReference type="NCBIfam" id="NF033920">
    <property type="entry name" value="C39_PA2778_fam"/>
    <property type="match status" value="1"/>
</dbReference>